<dbReference type="RefSeq" id="WP_218477375.1">
    <property type="nucleotide sequence ID" value="NZ_BAABJN010000004.1"/>
</dbReference>
<dbReference type="EMBL" id="CP078145">
    <property type="protein sequence ID" value="QXN94724.1"/>
    <property type="molecule type" value="Genomic_DNA"/>
</dbReference>
<name>A0ABX8RYH9_NOCIO</name>
<proteinExistence type="predicted"/>
<gene>
    <name evidence="1" type="ORF">KV110_17740</name>
</gene>
<accession>A0ABX8RYH9</accession>
<sequence length="321" mass="35983">MNDLTDERNAAVDRWLAEQHHTAVAEIADALDIESGLREILIPVHHDNYLTEVAEALDVEAGLAAIVPAPVRQLPPSGWAEGPGADRFIKAAAVVTRVFSGWKALAPDVRWTLREMFLSGGLTRAGELAELFQHRILSHMDADPRVRAARFVDLEYELWHAMLQSTQEFSQHSERIYVALELDAYTDADSPRMTATIERVLSALAGMRRLALNLRGQGRRLHKEFLQRHDSYDTATELHEVLLRSLRLSERMIDACNAINDFAGDDLSRMDLRLNQLGGVRWSVQTKWPESLRDAVVRDSILIGNGVFQVREGGSLHPSIA</sequence>
<dbReference type="Proteomes" id="UP000694257">
    <property type="component" value="Chromosome"/>
</dbReference>
<reference evidence="1 2" key="1">
    <citation type="submission" date="2021-07" db="EMBL/GenBank/DDBJ databases">
        <title>Whole Genome Sequence of Nocardia Iowensis.</title>
        <authorList>
            <person name="Lamm A."/>
            <person name="Collins-Fairclough A.M."/>
            <person name="Bunk B."/>
            <person name="Sproer C."/>
        </authorList>
    </citation>
    <scope>NUCLEOTIDE SEQUENCE [LARGE SCALE GENOMIC DNA]</scope>
    <source>
        <strain evidence="1 2">NRRL 5646</strain>
    </source>
</reference>
<protein>
    <recommendedName>
        <fullName evidence="3">Alpha-E domain-containing protein</fullName>
    </recommendedName>
</protein>
<keyword evidence="2" id="KW-1185">Reference proteome</keyword>
<evidence type="ECO:0000313" key="2">
    <source>
        <dbReference type="Proteomes" id="UP000694257"/>
    </source>
</evidence>
<organism evidence="1 2">
    <name type="scientific">Nocardia iowensis</name>
    <dbReference type="NCBI Taxonomy" id="204891"/>
    <lineage>
        <taxon>Bacteria</taxon>
        <taxon>Bacillati</taxon>
        <taxon>Actinomycetota</taxon>
        <taxon>Actinomycetes</taxon>
        <taxon>Mycobacteriales</taxon>
        <taxon>Nocardiaceae</taxon>
        <taxon>Nocardia</taxon>
    </lineage>
</organism>
<evidence type="ECO:0000313" key="1">
    <source>
        <dbReference type="EMBL" id="QXN94724.1"/>
    </source>
</evidence>
<evidence type="ECO:0008006" key="3">
    <source>
        <dbReference type="Google" id="ProtNLM"/>
    </source>
</evidence>